<evidence type="ECO:0000256" key="1">
    <source>
        <dbReference type="SAM" id="MobiDB-lite"/>
    </source>
</evidence>
<feature type="compositionally biased region" description="Low complexity" evidence="1">
    <location>
        <begin position="36"/>
        <end position="90"/>
    </location>
</feature>
<keyword evidence="2" id="KW-0812">Transmembrane</keyword>
<feature type="transmembrane region" description="Helical" evidence="2">
    <location>
        <begin position="363"/>
        <end position="390"/>
    </location>
</feature>
<feature type="compositionally biased region" description="Low complexity" evidence="1">
    <location>
        <begin position="98"/>
        <end position="120"/>
    </location>
</feature>
<feature type="compositionally biased region" description="Low complexity" evidence="1">
    <location>
        <begin position="161"/>
        <end position="170"/>
    </location>
</feature>
<feature type="transmembrane region" description="Helical" evidence="2">
    <location>
        <begin position="242"/>
        <end position="266"/>
    </location>
</feature>
<gene>
    <name evidence="3" type="ORF">GOOTI_170_00440</name>
</gene>
<keyword evidence="2" id="KW-0472">Membrane</keyword>
<feature type="compositionally biased region" description="Low complexity" evidence="1">
    <location>
        <begin position="1"/>
        <end position="14"/>
    </location>
</feature>
<accession>H5TQ19</accession>
<name>H5TQ19_GORO1</name>
<comment type="caution">
    <text evidence="3">The sequence shown here is derived from an EMBL/GenBank/DDBJ whole genome shotgun (WGS) entry which is preliminary data.</text>
</comment>
<feature type="transmembrane region" description="Helical" evidence="2">
    <location>
        <begin position="297"/>
        <end position="330"/>
    </location>
</feature>
<dbReference type="STRING" id="1108044.GOOTI_170_00440"/>
<organism evidence="3 4">
    <name type="scientific">Gordonia otitidis (strain DSM 44809 / CCUG 52243 / JCM 12355 / NBRC 100426 / IFM 10032)</name>
    <dbReference type="NCBI Taxonomy" id="1108044"/>
    <lineage>
        <taxon>Bacteria</taxon>
        <taxon>Bacillati</taxon>
        <taxon>Actinomycetota</taxon>
        <taxon>Actinomycetes</taxon>
        <taxon>Mycobacteriales</taxon>
        <taxon>Gordoniaceae</taxon>
        <taxon>Gordonia</taxon>
    </lineage>
</organism>
<feature type="compositionally biased region" description="Low complexity" evidence="1">
    <location>
        <begin position="128"/>
        <end position="146"/>
    </location>
</feature>
<dbReference type="AlphaFoldDB" id="H5TQ19"/>
<dbReference type="Proteomes" id="UP000005038">
    <property type="component" value="Unassembled WGS sequence"/>
</dbReference>
<feature type="compositionally biased region" description="Pro residues" evidence="1">
    <location>
        <begin position="147"/>
        <end position="160"/>
    </location>
</feature>
<evidence type="ECO:0000313" key="3">
    <source>
        <dbReference type="EMBL" id="GAB35577.1"/>
    </source>
</evidence>
<proteinExistence type="predicted"/>
<feature type="transmembrane region" description="Helical" evidence="2">
    <location>
        <begin position="200"/>
        <end position="222"/>
    </location>
</feature>
<sequence>MTEPPNESTPSSTPDPDKPYGTDPAPGQPQPGQPGAGQPQYGNPQHSDPQPGDPQYGNPQYGQPGTGQPSYGQPQYGQPSPGQPQYGQPAPEQPPYGQPQYGQPQYGQPQYGQPQYGQPGPEQPPYGQPQYGQPQYGQPQYGTPAPGSVPPGGTPPPPASPYGAAPGYGAPVPGGPGTPFSVGESFSWAWSQFKANPGPMILPGVIMAVVALVFWGLAYWAFSSASDTVTTYNYEDGYSTSASLGGGAVAGLTVGYILGLLVLLYIEASILSGAVRVANGEAVTAQSFLVPIRFGPVIGTAILVAIITGVASLCVGVGGLIAGFLLQFAVLATISEGKSPGEALTRSFRITTNRIGDSILTLIVVWLTNFVGALLCGIGLIVSAPLAALFQVHAYRRIVGEPIAPPAP</sequence>
<protein>
    <recommendedName>
        <fullName evidence="5">Integral membrane protein</fullName>
    </recommendedName>
</protein>
<dbReference type="RefSeq" id="WP_007239788.1">
    <property type="nucleotide sequence ID" value="NZ_BAFB01000170.1"/>
</dbReference>
<keyword evidence="2" id="KW-1133">Transmembrane helix</keyword>
<keyword evidence="4" id="KW-1185">Reference proteome</keyword>
<dbReference type="OrthoDB" id="4829830at2"/>
<dbReference type="EMBL" id="BAFB01000170">
    <property type="protein sequence ID" value="GAB35577.1"/>
    <property type="molecule type" value="Genomic_DNA"/>
</dbReference>
<evidence type="ECO:0000256" key="2">
    <source>
        <dbReference type="SAM" id="Phobius"/>
    </source>
</evidence>
<feature type="region of interest" description="Disordered" evidence="1">
    <location>
        <begin position="1"/>
        <end position="170"/>
    </location>
</feature>
<reference evidence="3" key="1">
    <citation type="submission" date="2012-02" db="EMBL/GenBank/DDBJ databases">
        <title>Whole genome shotgun sequence of Gordonia otitidis NBRC 100426.</title>
        <authorList>
            <person name="Yoshida I."/>
            <person name="Hosoyama A."/>
            <person name="Tsuchikane K."/>
            <person name="Katsumata H."/>
            <person name="Yamazaki S."/>
            <person name="Fujita N."/>
        </authorList>
    </citation>
    <scope>NUCLEOTIDE SEQUENCE [LARGE SCALE GENOMIC DNA]</scope>
    <source>
        <strain evidence="3">NBRC 100426</strain>
    </source>
</reference>
<evidence type="ECO:0008006" key="5">
    <source>
        <dbReference type="Google" id="ProtNLM"/>
    </source>
</evidence>
<evidence type="ECO:0000313" key="4">
    <source>
        <dbReference type="Proteomes" id="UP000005038"/>
    </source>
</evidence>